<feature type="transmembrane region" description="Helical" evidence="8">
    <location>
        <begin position="177"/>
        <end position="196"/>
    </location>
</feature>
<dbReference type="SUPFAM" id="SSF81321">
    <property type="entry name" value="Family A G protein-coupled receptor-like"/>
    <property type="match status" value="1"/>
</dbReference>
<evidence type="ECO:0000256" key="1">
    <source>
        <dbReference type="ARBA" id="ARBA00004141"/>
    </source>
</evidence>
<evidence type="ECO:0000256" key="8">
    <source>
        <dbReference type="SAM" id="Phobius"/>
    </source>
</evidence>
<feature type="transmembrane region" description="Helical" evidence="8">
    <location>
        <begin position="54"/>
        <end position="74"/>
    </location>
</feature>
<evidence type="ECO:0000256" key="4">
    <source>
        <dbReference type="ARBA" id="ARBA00023040"/>
    </source>
</evidence>
<evidence type="ECO:0000256" key="5">
    <source>
        <dbReference type="ARBA" id="ARBA00023136"/>
    </source>
</evidence>
<dbReference type="AlphaFoldDB" id="A0A814K157"/>
<dbReference type="PANTHER" id="PTHR24240">
    <property type="entry name" value="OPSIN"/>
    <property type="match status" value="1"/>
</dbReference>
<evidence type="ECO:0000313" key="10">
    <source>
        <dbReference type="EMBL" id="CAF1044873.1"/>
    </source>
</evidence>
<dbReference type="InterPro" id="IPR017452">
    <property type="entry name" value="GPCR_Rhodpsn_7TM"/>
</dbReference>
<dbReference type="GO" id="GO:0004930">
    <property type="term" value="F:G protein-coupled receptor activity"/>
    <property type="evidence" value="ECO:0007669"/>
    <property type="project" value="UniProtKB-KW"/>
</dbReference>
<dbReference type="InterPro" id="IPR000276">
    <property type="entry name" value="GPCR_Rhodpsn"/>
</dbReference>
<sequence>MYNNNSLSISIESWFIPVDILDIICLSLVTILALVCLVIIILDKTCHTVPMMLVANSCLAELLISIVAFWMAIFTLQNDLQRREYEDSLCIFRGYIGSMTCCAQNYSYLLQAIYRYLKVIYPTQLFWQSKRVQIFLMISSWIVSFIYAFPLMFTSAIRYQADDQICQVPLHFSIVTIYNIFFLYIIPVNSIMFIYLKLVRYVKKMSQHVTTANNLIRAKRELKMVYRIVMLVITLLAFGFPYTIFIFMGFFTSPPKYHFRIAYIFIDVSLVFIMIIIFHSAEPLKASVKNRLIKRPTMMVLTVR</sequence>
<dbReference type="InterPro" id="IPR050125">
    <property type="entry name" value="GPCR_opsins"/>
</dbReference>
<protein>
    <recommendedName>
        <fullName evidence="9">G-protein coupled receptors family 1 profile domain-containing protein</fullName>
    </recommendedName>
</protein>
<feature type="transmembrane region" description="Helical" evidence="8">
    <location>
        <begin position="94"/>
        <end position="114"/>
    </location>
</feature>
<dbReference type="GO" id="GO:0016020">
    <property type="term" value="C:membrane"/>
    <property type="evidence" value="ECO:0007669"/>
    <property type="project" value="UniProtKB-SubCell"/>
</dbReference>
<evidence type="ECO:0000256" key="2">
    <source>
        <dbReference type="ARBA" id="ARBA00022692"/>
    </source>
</evidence>
<dbReference type="OrthoDB" id="10033332at2759"/>
<name>A0A814K157_9BILA</name>
<evidence type="ECO:0000256" key="6">
    <source>
        <dbReference type="ARBA" id="ARBA00023170"/>
    </source>
</evidence>
<accession>A0A814K157</accession>
<evidence type="ECO:0000313" key="11">
    <source>
        <dbReference type="EMBL" id="CAF4195256.1"/>
    </source>
</evidence>
<proteinExistence type="predicted"/>
<evidence type="ECO:0000256" key="3">
    <source>
        <dbReference type="ARBA" id="ARBA00022989"/>
    </source>
</evidence>
<comment type="subcellular location">
    <subcellularLocation>
        <location evidence="1">Membrane</location>
        <topology evidence="1">Multi-pass membrane protein</topology>
    </subcellularLocation>
</comment>
<feature type="transmembrane region" description="Helical" evidence="8">
    <location>
        <begin position="20"/>
        <end position="42"/>
    </location>
</feature>
<dbReference type="Pfam" id="PF00001">
    <property type="entry name" value="7tm_1"/>
    <property type="match status" value="1"/>
</dbReference>
<feature type="transmembrane region" description="Helical" evidence="8">
    <location>
        <begin position="257"/>
        <end position="281"/>
    </location>
</feature>
<dbReference type="PROSITE" id="PS50262">
    <property type="entry name" value="G_PROTEIN_RECEP_F1_2"/>
    <property type="match status" value="1"/>
</dbReference>
<keyword evidence="3 8" id="KW-1133">Transmembrane helix</keyword>
<comment type="caution">
    <text evidence="10">The sequence shown here is derived from an EMBL/GenBank/DDBJ whole genome shotgun (WGS) entry which is preliminary data.</text>
</comment>
<gene>
    <name evidence="11" type="ORF">OKA104_LOCUS40665</name>
    <name evidence="10" type="ORF">VCS650_LOCUS17076</name>
</gene>
<evidence type="ECO:0000313" key="12">
    <source>
        <dbReference type="Proteomes" id="UP000663891"/>
    </source>
</evidence>
<keyword evidence="7" id="KW-0807">Transducer</keyword>
<dbReference type="CDD" id="cd00637">
    <property type="entry name" value="7tm_classA_rhodopsin-like"/>
    <property type="match status" value="1"/>
</dbReference>
<feature type="transmembrane region" description="Helical" evidence="8">
    <location>
        <begin position="225"/>
        <end position="251"/>
    </location>
</feature>
<feature type="transmembrane region" description="Helical" evidence="8">
    <location>
        <begin position="134"/>
        <end position="157"/>
    </location>
</feature>
<dbReference type="EMBL" id="CAJNON010000155">
    <property type="protein sequence ID" value="CAF1044873.1"/>
    <property type="molecule type" value="Genomic_DNA"/>
</dbReference>
<dbReference type="Proteomes" id="UP000663891">
    <property type="component" value="Unassembled WGS sequence"/>
</dbReference>
<keyword evidence="5 8" id="KW-0472">Membrane</keyword>
<dbReference type="EMBL" id="CAJOAY010008931">
    <property type="protein sequence ID" value="CAF4195256.1"/>
    <property type="molecule type" value="Genomic_DNA"/>
</dbReference>
<keyword evidence="4" id="KW-0297">G-protein coupled receptor</keyword>
<feature type="domain" description="G-protein coupled receptors family 1 profile" evidence="9">
    <location>
        <begin position="32"/>
        <end position="277"/>
    </location>
</feature>
<organism evidence="10 12">
    <name type="scientific">Adineta steineri</name>
    <dbReference type="NCBI Taxonomy" id="433720"/>
    <lineage>
        <taxon>Eukaryota</taxon>
        <taxon>Metazoa</taxon>
        <taxon>Spiralia</taxon>
        <taxon>Gnathifera</taxon>
        <taxon>Rotifera</taxon>
        <taxon>Eurotatoria</taxon>
        <taxon>Bdelloidea</taxon>
        <taxon>Adinetida</taxon>
        <taxon>Adinetidae</taxon>
        <taxon>Adineta</taxon>
    </lineage>
</organism>
<evidence type="ECO:0000256" key="7">
    <source>
        <dbReference type="ARBA" id="ARBA00023224"/>
    </source>
</evidence>
<keyword evidence="6" id="KW-0675">Receptor</keyword>
<evidence type="ECO:0000259" key="9">
    <source>
        <dbReference type="PROSITE" id="PS50262"/>
    </source>
</evidence>
<dbReference type="Gene3D" id="1.20.1070.10">
    <property type="entry name" value="Rhodopsin 7-helix transmembrane proteins"/>
    <property type="match status" value="1"/>
</dbReference>
<keyword evidence="2 8" id="KW-0812">Transmembrane</keyword>
<reference evidence="10" key="1">
    <citation type="submission" date="2021-02" db="EMBL/GenBank/DDBJ databases">
        <authorList>
            <person name="Nowell W R."/>
        </authorList>
    </citation>
    <scope>NUCLEOTIDE SEQUENCE</scope>
</reference>
<dbReference type="Proteomes" id="UP000663881">
    <property type="component" value="Unassembled WGS sequence"/>
</dbReference>